<name>A0A832E1T6_UNCKA</name>
<feature type="domain" description="D-alanyl-D-alanine carboxypeptidase-like core" evidence="1">
    <location>
        <begin position="103"/>
        <end position="228"/>
    </location>
</feature>
<proteinExistence type="predicted"/>
<dbReference type="InterPro" id="IPR009045">
    <property type="entry name" value="Zn_M74/Hedgehog-like"/>
</dbReference>
<dbReference type="SUPFAM" id="SSF55166">
    <property type="entry name" value="Hedgehog/DD-peptidase"/>
    <property type="match status" value="1"/>
</dbReference>
<dbReference type="Gene3D" id="3.30.1380.10">
    <property type="match status" value="1"/>
</dbReference>
<sequence length="249" mass="27142">MTLKHVLAIAVYFLVLGLGAGNRLGYPQEIVSAASWELFVTTPPTQTEQSNVLGTATTWGETILPLLPDMTLAHVNKTNALPTSYVPVGLAQIEGSLAIGIQYLRADVLPYFYQLVGAASEAGYNLLALSAYRSYATQAATFNYWVSQSGYSAAAAGSARPGHSEHQLGTTVDLALQQNREFAYFTTSSAAGWVAHNAHRFGFVVSYPQGKQAITGYIWEPWHVRWVGVELAKNLHQQELTLEEYLSSL</sequence>
<keyword evidence="2" id="KW-0121">Carboxypeptidase</keyword>
<dbReference type="AlphaFoldDB" id="A0A832E1T6"/>
<dbReference type="CDD" id="cd14852">
    <property type="entry name" value="LD-carboxypeptidase"/>
    <property type="match status" value="1"/>
</dbReference>
<dbReference type="GO" id="GO:0006508">
    <property type="term" value="P:proteolysis"/>
    <property type="evidence" value="ECO:0007669"/>
    <property type="project" value="InterPro"/>
</dbReference>
<keyword evidence="2" id="KW-0645">Protease</keyword>
<dbReference type="EMBL" id="DSPJ01000037">
    <property type="protein sequence ID" value="HEX61767.1"/>
    <property type="molecule type" value="Genomic_DNA"/>
</dbReference>
<comment type="caution">
    <text evidence="2">The sequence shown here is derived from an EMBL/GenBank/DDBJ whole genome shotgun (WGS) entry which is preliminary data.</text>
</comment>
<protein>
    <submittedName>
        <fullName evidence="2">D-alanyl-D-alanine carboxypeptidase family protein</fullName>
    </submittedName>
</protein>
<accession>A0A832E1T6</accession>
<gene>
    <name evidence="2" type="ORF">ENR01_01235</name>
</gene>
<dbReference type="InterPro" id="IPR003709">
    <property type="entry name" value="VanY-like_core_dom"/>
</dbReference>
<dbReference type="GO" id="GO:0004180">
    <property type="term" value="F:carboxypeptidase activity"/>
    <property type="evidence" value="ECO:0007669"/>
    <property type="project" value="UniProtKB-KW"/>
</dbReference>
<dbReference type="InterPro" id="IPR058193">
    <property type="entry name" value="VanY/YodJ_core_dom"/>
</dbReference>
<organism evidence="2">
    <name type="scientific">candidate division WWE3 bacterium</name>
    <dbReference type="NCBI Taxonomy" id="2053526"/>
    <lineage>
        <taxon>Bacteria</taxon>
        <taxon>Katanobacteria</taxon>
    </lineage>
</organism>
<evidence type="ECO:0000313" key="2">
    <source>
        <dbReference type="EMBL" id="HEX61767.1"/>
    </source>
</evidence>
<dbReference type="PANTHER" id="PTHR34385">
    <property type="entry name" value="D-ALANYL-D-ALANINE CARBOXYPEPTIDASE"/>
    <property type="match status" value="1"/>
</dbReference>
<dbReference type="Pfam" id="PF02557">
    <property type="entry name" value="VanY"/>
    <property type="match status" value="1"/>
</dbReference>
<dbReference type="InterPro" id="IPR052179">
    <property type="entry name" value="DD-CPase-like"/>
</dbReference>
<evidence type="ECO:0000259" key="1">
    <source>
        <dbReference type="Pfam" id="PF02557"/>
    </source>
</evidence>
<reference evidence="2" key="1">
    <citation type="journal article" date="2020" name="mSystems">
        <title>Genome- and Community-Level Interaction Insights into Carbon Utilization and Element Cycling Functions of Hydrothermarchaeota in Hydrothermal Sediment.</title>
        <authorList>
            <person name="Zhou Z."/>
            <person name="Liu Y."/>
            <person name="Xu W."/>
            <person name="Pan J."/>
            <person name="Luo Z.H."/>
            <person name="Li M."/>
        </authorList>
    </citation>
    <scope>NUCLEOTIDE SEQUENCE [LARGE SCALE GENOMIC DNA]</scope>
    <source>
        <strain evidence="2">SpSt-361</strain>
    </source>
</reference>
<keyword evidence="2" id="KW-0378">Hydrolase</keyword>
<dbReference type="PANTHER" id="PTHR34385:SF1">
    <property type="entry name" value="PEPTIDOGLYCAN L-ALANYL-D-GLUTAMATE ENDOPEPTIDASE CWLK"/>
    <property type="match status" value="1"/>
</dbReference>